<dbReference type="InterPro" id="IPR011990">
    <property type="entry name" value="TPR-like_helical_dom_sf"/>
</dbReference>
<comment type="caution">
    <text evidence="2">The sequence shown here is derived from an EMBL/GenBank/DDBJ whole genome shotgun (WGS) entry which is preliminary data.</text>
</comment>
<accession>A0A3D3R707</accession>
<evidence type="ECO:0008006" key="4">
    <source>
        <dbReference type="Google" id="ProtNLM"/>
    </source>
</evidence>
<evidence type="ECO:0000313" key="3">
    <source>
        <dbReference type="Proteomes" id="UP000263642"/>
    </source>
</evidence>
<protein>
    <recommendedName>
        <fullName evidence="4">Tetratricopeptide repeat protein</fullName>
    </recommendedName>
</protein>
<dbReference type="SUPFAM" id="SSF48452">
    <property type="entry name" value="TPR-like"/>
    <property type="match status" value="3"/>
</dbReference>
<dbReference type="AlphaFoldDB" id="A0A3D3R707"/>
<gene>
    <name evidence="2" type="ORF">DIT97_13085</name>
</gene>
<dbReference type="Proteomes" id="UP000263642">
    <property type="component" value="Unassembled WGS sequence"/>
</dbReference>
<sequence>MFSLESMVQAQQSAVDEDKAKDSNPWETPADFVLYMAQQYKDISVRDIALVDLSESLANCGDIERALEVAEEIEDVKKKDVAKSKIATSLSMLGNTNQSLETIQRMGDRNGRTYVLMKIASALSKNGRTEDALKMIHVIETPASKVVALCDLASSLSKSGDKKQALTILKQTKNVVDKMDNPISGDMRTEIKKLESMLLESTDEKQAKEILKKLIELGDKDIDVEQARKRAAALTEIATALAVTGEVEQALGIADNLAEWHLRAAALKSIAKALVSTGEIKQALSVIQNNAIIEELAQKINLPVLNSIRFERATTLKAISIAMADMGDLKQALQIAKTINNKSSKSLALQKIASHLAEEGEFEQAFRVTDLITFEQVRSETLGRIALALAKSGDIKRALETVEQIEDVSIVDRSDAFEQIAYHFAEINDSKQAVDMASKIKIARDKAETLLRIASIQAKMGNTKAALATIDKVLMSVQKIKFEENQTAVLYKTVSFLVEEGELTKALEVAEQLKYDPNKDDPERFWLYDKSDAFRIIASSYFDKYKVRKAMQVIQKIEDRESRINSLFSIAKKISTEPVSDKSEHDRRMKKKFTNKEKQRAQQLVETVRNN</sequence>
<proteinExistence type="predicted"/>
<evidence type="ECO:0000313" key="2">
    <source>
        <dbReference type="EMBL" id="HCO23928.1"/>
    </source>
</evidence>
<reference evidence="2 3" key="1">
    <citation type="journal article" date="2018" name="Nat. Biotechnol.">
        <title>A standardized bacterial taxonomy based on genome phylogeny substantially revises the tree of life.</title>
        <authorList>
            <person name="Parks D.H."/>
            <person name="Chuvochina M."/>
            <person name="Waite D.W."/>
            <person name="Rinke C."/>
            <person name="Skarshewski A."/>
            <person name="Chaumeil P.A."/>
            <person name="Hugenholtz P."/>
        </authorList>
    </citation>
    <scope>NUCLEOTIDE SEQUENCE [LARGE SCALE GENOMIC DNA]</scope>
    <source>
        <strain evidence="2">UBA9375</strain>
    </source>
</reference>
<evidence type="ECO:0000256" key="1">
    <source>
        <dbReference type="SAM" id="MobiDB-lite"/>
    </source>
</evidence>
<dbReference type="PANTHER" id="PTHR10098">
    <property type="entry name" value="RAPSYN-RELATED"/>
    <property type="match status" value="1"/>
</dbReference>
<feature type="region of interest" description="Disordered" evidence="1">
    <location>
        <begin position="578"/>
        <end position="611"/>
    </location>
</feature>
<organism evidence="2 3">
    <name type="scientific">Gimesia maris</name>
    <dbReference type="NCBI Taxonomy" id="122"/>
    <lineage>
        <taxon>Bacteria</taxon>
        <taxon>Pseudomonadati</taxon>
        <taxon>Planctomycetota</taxon>
        <taxon>Planctomycetia</taxon>
        <taxon>Planctomycetales</taxon>
        <taxon>Planctomycetaceae</taxon>
        <taxon>Gimesia</taxon>
    </lineage>
</organism>
<name>A0A3D3R707_9PLAN</name>
<dbReference type="EMBL" id="DQAY01000076">
    <property type="protein sequence ID" value="HCO23928.1"/>
    <property type="molecule type" value="Genomic_DNA"/>
</dbReference>
<dbReference type="Gene3D" id="1.25.40.10">
    <property type="entry name" value="Tetratricopeptide repeat domain"/>
    <property type="match status" value="4"/>
</dbReference>
<feature type="compositionally biased region" description="Polar residues" evidence="1">
    <location>
        <begin position="601"/>
        <end position="611"/>
    </location>
</feature>